<sequence>MYMVENIKDVTVDNEFKVKFDGELHEIDANTFVNYLIHLNSIIQEVNRELKPETKIDVKIKALERGSFLVHIELIRNLISSVPGLFNSANLTDAASIVAIVSGLYNLKQFLAGKKPAQETASNNGVTIQNQNGGTLTVTNHVYNIYTTNFTVNEAISKSFQTLENDESIAGFSITDVEEKPIITIPREDFSALSEPNQIIEKDTDTIDVPDAKLSIIKLSFDPKLKSDFYYEGRKITAKVIDQTFYRSIDQGRSFSKGDSLVVVLKIKRVFDQSVNHYIHKGYEVVEVIQHIPREQQQNLF</sequence>
<evidence type="ECO:0000313" key="2">
    <source>
        <dbReference type="Proteomes" id="UP001500552"/>
    </source>
</evidence>
<comment type="caution">
    <text evidence="1">The sequence shown here is derived from an EMBL/GenBank/DDBJ whole genome shotgun (WGS) entry which is preliminary data.</text>
</comment>
<protein>
    <submittedName>
        <fullName evidence="1">Uncharacterized protein</fullName>
    </submittedName>
</protein>
<dbReference type="Proteomes" id="UP001500552">
    <property type="component" value="Unassembled WGS sequence"/>
</dbReference>
<organism evidence="1 2">
    <name type="scientific">Pontibacter saemangeumensis</name>
    <dbReference type="NCBI Taxonomy" id="1084525"/>
    <lineage>
        <taxon>Bacteria</taxon>
        <taxon>Pseudomonadati</taxon>
        <taxon>Bacteroidota</taxon>
        <taxon>Cytophagia</taxon>
        <taxon>Cytophagales</taxon>
        <taxon>Hymenobacteraceae</taxon>
        <taxon>Pontibacter</taxon>
    </lineage>
</organism>
<keyword evidence="2" id="KW-1185">Reference proteome</keyword>
<name>A0ABP8M2K3_9BACT</name>
<dbReference type="EMBL" id="BAABHC010000035">
    <property type="protein sequence ID" value="GAA4443308.1"/>
    <property type="molecule type" value="Genomic_DNA"/>
</dbReference>
<reference evidence="2" key="1">
    <citation type="journal article" date="2019" name="Int. J. Syst. Evol. Microbiol.">
        <title>The Global Catalogue of Microorganisms (GCM) 10K type strain sequencing project: providing services to taxonomists for standard genome sequencing and annotation.</title>
        <authorList>
            <consortium name="The Broad Institute Genomics Platform"/>
            <consortium name="The Broad Institute Genome Sequencing Center for Infectious Disease"/>
            <person name="Wu L."/>
            <person name="Ma J."/>
        </authorList>
    </citation>
    <scope>NUCLEOTIDE SEQUENCE [LARGE SCALE GENOMIC DNA]</scope>
    <source>
        <strain evidence="2">JCM 17926</strain>
    </source>
</reference>
<accession>A0ABP8M2K3</accession>
<gene>
    <name evidence="1" type="ORF">GCM10023188_43860</name>
</gene>
<proteinExistence type="predicted"/>
<evidence type="ECO:0000313" key="1">
    <source>
        <dbReference type="EMBL" id="GAA4443308.1"/>
    </source>
</evidence>